<evidence type="ECO:0000313" key="3">
    <source>
        <dbReference type="Proteomes" id="UP000738359"/>
    </source>
</evidence>
<comment type="caution">
    <text evidence="2">The sequence shown here is derived from an EMBL/GenBank/DDBJ whole genome shotgun (WGS) entry which is preliminary data.</text>
</comment>
<protein>
    <recommendedName>
        <fullName evidence="4">Adhesin domain-containing protein</fullName>
    </recommendedName>
</protein>
<organism evidence="2 3">
    <name type="scientific">Mortierella alpina</name>
    <name type="common">Oleaginous fungus</name>
    <name type="synonym">Mortierella renispora</name>
    <dbReference type="NCBI Taxonomy" id="64518"/>
    <lineage>
        <taxon>Eukaryota</taxon>
        <taxon>Fungi</taxon>
        <taxon>Fungi incertae sedis</taxon>
        <taxon>Mucoromycota</taxon>
        <taxon>Mortierellomycotina</taxon>
        <taxon>Mortierellomycetes</taxon>
        <taxon>Mortierellales</taxon>
        <taxon>Mortierellaceae</taxon>
        <taxon>Mortierella</taxon>
    </lineage>
</organism>
<evidence type="ECO:0000313" key="2">
    <source>
        <dbReference type="EMBL" id="KAF9961168.1"/>
    </source>
</evidence>
<proteinExistence type="predicted"/>
<name>A0A9P6M1W5_MORAP</name>
<evidence type="ECO:0008006" key="4">
    <source>
        <dbReference type="Google" id="ProtNLM"/>
    </source>
</evidence>
<accession>A0A9P6M1W5</accession>
<keyword evidence="3" id="KW-1185">Reference proteome</keyword>
<feature type="compositionally biased region" description="Low complexity" evidence="1">
    <location>
        <begin position="260"/>
        <end position="277"/>
    </location>
</feature>
<dbReference type="Proteomes" id="UP000738359">
    <property type="component" value="Unassembled WGS sequence"/>
</dbReference>
<gene>
    <name evidence="2" type="ORF">BGZ70_008345</name>
</gene>
<evidence type="ECO:0000256" key="1">
    <source>
        <dbReference type="SAM" id="MobiDB-lite"/>
    </source>
</evidence>
<dbReference type="OrthoDB" id="2406635at2759"/>
<dbReference type="EMBL" id="JAAAHY010000594">
    <property type="protein sequence ID" value="KAF9961168.1"/>
    <property type="molecule type" value="Genomic_DNA"/>
</dbReference>
<reference evidence="2" key="1">
    <citation type="journal article" date="2020" name="Fungal Divers.">
        <title>Resolving the Mortierellaceae phylogeny through synthesis of multi-gene phylogenetics and phylogenomics.</title>
        <authorList>
            <person name="Vandepol N."/>
            <person name="Liber J."/>
            <person name="Desiro A."/>
            <person name="Na H."/>
            <person name="Kennedy M."/>
            <person name="Barry K."/>
            <person name="Grigoriev I.V."/>
            <person name="Miller A.N."/>
            <person name="O'Donnell K."/>
            <person name="Stajich J.E."/>
            <person name="Bonito G."/>
        </authorList>
    </citation>
    <scope>NUCLEOTIDE SEQUENCE</scope>
    <source>
        <strain evidence="2">CK1249</strain>
    </source>
</reference>
<sequence>MDDGDPSGDEDECNGRPRYTRNIAEVSLSPHLDDYTISISSLVGMITVEQAPQDDPSPFSKFLLEGSALDRDDFGAIEYGSREVGNTCAVTVSSSRQSTTDCLRATVKIVVPANATTLKRLKVSMSEGNLTISLLDPMQPQRMQIEEVDARAITGHIDIRANVLSFARLGGSVGTISGKIFVGKDLQVALVDGSIALDLAQSQETSVMDAKVEVMNGSAKVDMVTPYQGEFKVETNNGWAKVNPDPARTHFTSLSNKSIKGWNSKNKNPGSSNSNLKVLARNGDVELSLARVEL</sequence>
<feature type="region of interest" description="Disordered" evidence="1">
    <location>
        <begin position="258"/>
        <end position="277"/>
    </location>
</feature>
<dbReference type="AlphaFoldDB" id="A0A9P6M1W5"/>